<dbReference type="SMART" id="SM00257">
    <property type="entry name" value="LysM"/>
    <property type="match status" value="1"/>
</dbReference>
<feature type="compositionally biased region" description="Basic and acidic residues" evidence="1">
    <location>
        <begin position="334"/>
        <end position="355"/>
    </location>
</feature>
<evidence type="ECO:0000313" key="4">
    <source>
        <dbReference type="Proteomes" id="UP001597493"/>
    </source>
</evidence>
<evidence type="ECO:0000259" key="2">
    <source>
        <dbReference type="SMART" id="SM00257"/>
    </source>
</evidence>
<dbReference type="Pfam" id="PF20918">
    <property type="entry name" value="SPOCS_spoVID-N"/>
    <property type="match status" value="1"/>
</dbReference>
<organism evidence="3 4">
    <name type="scientific">Paenibacillus thailandensis</name>
    <dbReference type="NCBI Taxonomy" id="393250"/>
    <lineage>
        <taxon>Bacteria</taxon>
        <taxon>Bacillati</taxon>
        <taxon>Bacillota</taxon>
        <taxon>Bacilli</taxon>
        <taxon>Bacillales</taxon>
        <taxon>Paenibacillaceae</taxon>
        <taxon>Paenibacillus</taxon>
    </lineage>
</organism>
<evidence type="ECO:0000313" key="3">
    <source>
        <dbReference type="EMBL" id="MFD2658863.1"/>
    </source>
</evidence>
<name>A0ABW5QRY6_9BACL</name>
<dbReference type="Gene3D" id="3.10.350.10">
    <property type="entry name" value="LysM domain"/>
    <property type="match status" value="1"/>
</dbReference>
<feature type="compositionally biased region" description="Acidic residues" evidence="1">
    <location>
        <begin position="261"/>
        <end position="272"/>
    </location>
</feature>
<dbReference type="Pfam" id="PF01476">
    <property type="entry name" value="LysM"/>
    <property type="match status" value="1"/>
</dbReference>
<dbReference type="EMBL" id="JBHUMY010000001">
    <property type="protein sequence ID" value="MFD2658863.1"/>
    <property type="molecule type" value="Genomic_DNA"/>
</dbReference>
<reference evidence="4" key="1">
    <citation type="journal article" date="2019" name="Int. J. Syst. Evol. Microbiol.">
        <title>The Global Catalogue of Microorganisms (GCM) 10K type strain sequencing project: providing services to taxonomists for standard genome sequencing and annotation.</title>
        <authorList>
            <consortium name="The Broad Institute Genomics Platform"/>
            <consortium name="The Broad Institute Genome Sequencing Center for Infectious Disease"/>
            <person name="Wu L."/>
            <person name="Ma J."/>
        </authorList>
    </citation>
    <scope>NUCLEOTIDE SEQUENCE [LARGE SCALE GENOMIC DNA]</scope>
    <source>
        <strain evidence="4">TISTR 1827</strain>
    </source>
</reference>
<evidence type="ECO:0000256" key="1">
    <source>
        <dbReference type="SAM" id="MobiDB-lite"/>
    </source>
</evidence>
<keyword evidence="4" id="KW-1185">Reference proteome</keyword>
<feature type="domain" description="LysM" evidence="2">
    <location>
        <begin position="384"/>
        <end position="427"/>
    </location>
</feature>
<dbReference type="Proteomes" id="UP001597493">
    <property type="component" value="Unassembled WGS sequence"/>
</dbReference>
<dbReference type="InterPro" id="IPR036779">
    <property type="entry name" value="LysM_dom_sf"/>
</dbReference>
<gene>
    <name evidence="3" type="ORF">ACFSW5_01125</name>
</gene>
<comment type="caution">
    <text evidence="3">The sequence shown here is derived from an EMBL/GenBank/DDBJ whole genome shotgun (WGS) entry which is preliminary data.</text>
</comment>
<proteinExistence type="predicted"/>
<dbReference type="RefSeq" id="WP_379268802.1">
    <property type="nucleotide sequence ID" value="NZ_JBHUGT010000050.1"/>
</dbReference>
<feature type="compositionally biased region" description="Low complexity" evidence="1">
    <location>
        <begin position="235"/>
        <end position="260"/>
    </location>
</feature>
<dbReference type="SUPFAM" id="SSF54106">
    <property type="entry name" value="LysM domain"/>
    <property type="match status" value="1"/>
</dbReference>
<feature type="region of interest" description="Disordered" evidence="1">
    <location>
        <begin position="158"/>
        <end position="359"/>
    </location>
</feature>
<dbReference type="InterPro" id="IPR018392">
    <property type="entry name" value="LysM"/>
</dbReference>
<dbReference type="InterPro" id="IPR048862">
    <property type="entry name" value="SPOCS_spoVID_N"/>
</dbReference>
<protein>
    <submittedName>
        <fullName evidence="3">LysM peptidoglycan-binding domain-containing protein</fullName>
    </submittedName>
</protein>
<sequence>MTEQTNGLRFDVYERVHLPDGVAAIDELEEIELVPRIQVIEQGEHAILKGQLLLNGVYRSQAEYAEPQTLEHWIPVEITLPMNRVSRLEDISVEIDNFDVDLLSSRTLNVTGVLSLRGILVEPLSESAEPWKEEEESFTVVHRREQPDVVPYAAGEYGEEAEAESFGRSGSYESGQADVEWSAYSSEPAAEPVQDAARDPEPEAAIPEGREQEPEQELVEVPAQEPVYEARIPEEASVPESAPETESLPQADAYDAVQADVSEEQGAQDEAVEAAWSEPHNAAASGREEPAPAPEPEPEPEKQEMRISVGAKQENTDAGAEAPNVGLFTLLQTSRREQAARQAADESAKQNEQKQSEAGADEIEWSHLFLGKQSGQNEFRKIRMCIVQKEETLESIASRYSLNPREILLHNRLSDSTVSEGQLLYIP</sequence>
<dbReference type="CDD" id="cd00118">
    <property type="entry name" value="LysM"/>
    <property type="match status" value="1"/>
</dbReference>
<accession>A0ABW5QRY6</accession>